<dbReference type="PROSITE" id="PS50003">
    <property type="entry name" value="PH_DOMAIN"/>
    <property type="match status" value="1"/>
</dbReference>
<sequence>MDDGLGKLKIVPDHFQVSTSSENTPQRQNTSNLQPRIDNSARSSSRFWARRQLKRSAFMLNLFSLRGLPWSSSSDGQQKVELTVAELESLRSELADIEEREAHLKAQLEQVDEILRSARFSGYLYIRTRWTALPGEPPPIDDTEVDDWLPRFVVLHGPCIFFYLLCTDLSPQDSTLLSDVVEVGSLPSFTREDDETRYSFYILTCHGLRYECSSTSKIQVDSWLAALQTDCKSGSDTKAPNGLSEM</sequence>
<keyword evidence="5" id="KW-1185">Reference proteome</keyword>
<proteinExistence type="predicted"/>
<evidence type="ECO:0000256" key="2">
    <source>
        <dbReference type="SAM" id="MobiDB-lite"/>
    </source>
</evidence>
<evidence type="ECO:0000313" key="5">
    <source>
        <dbReference type="Proteomes" id="UP000467840"/>
    </source>
</evidence>
<comment type="caution">
    <text evidence="4">The sequence shown here is derived from an EMBL/GenBank/DDBJ whole genome shotgun (WGS) entry which is preliminary data.</text>
</comment>
<dbReference type="CDD" id="cd00821">
    <property type="entry name" value="PH"/>
    <property type="match status" value="1"/>
</dbReference>
<evidence type="ECO:0000313" key="4">
    <source>
        <dbReference type="EMBL" id="KAF2297950.1"/>
    </source>
</evidence>
<feature type="domain" description="PH" evidence="3">
    <location>
        <begin position="117"/>
        <end position="232"/>
    </location>
</feature>
<organism evidence="4 5">
    <name type="scientific">Hevea brasiliensis</name>
    <name type="common">Para rubber tree</name>
    <name type="synonym">Siphonia brasiliensis</name>
    <dbReference type="NCBI Taxonomy" id="3981"/>
    <lineage>
        <taxon>Eukaryota</taxon>
        <taxon>Viridiplantae</taxon>
        <taxon>Streptophyta</taxon>
        <taxon>Embryophyta</taxon>
        <taxon>Tracheophyta</taxon>
        <taxon>Spermatophyta</taxon>
        <taxon>Magnoliopsida</taxon>
        <taxon>eudicotyledons</taxon>
        <taxon>Gunneridae</taxon>
        <taxon>Pentapetalae</taxon>
        <taxon>rosids</taxon>
        <taxon>fabids</taxon>
        <taxon>Malpighiales</taxon>
        <taxon>Euphorbiaceae</taxon>
        <taxon>Crotonoideae</taxon>
        <taxon>Micrandreae</taxon>
        <taxon>Hevea</taxon>
    </lineage>
</organism>
<protein>
    <recommendedName>
        <fullName evidence="3">PH domain-containing protein</fullName>
    </recommendedName>
</protein>
<evidence type="ECO:0000256" key="1">
    <source>
        <dbReference type="SAM" id="Coils"/>
    </source>
</evidence>
<evidence type="ECO:0000259" key="3">
    <source>
        <dbReference type="PROSITE" id="PS50003"/>
    </source>
</evidence>
<feature type="region of interest" description="Disordered" evidence="2">
    <location>
        <begin position="12"/>
        <end position="38"/>
    </location>
</feature>
<dbReference type="Proteomes" id="UP000467840">
    <property type="component" value="Chromosome 1"/>
</dbReference>
<dbReference type="Gene3D" id="2.30.29.30">
    <property type="entry name" value="Pleckstrin-homology domain (PH domain)/Phosphotyrosine-binding domain (PTB)"/>
    <property type="match status" value="1"/>
</dbReference>
<dbReference type="PANTHER" id="PTHR34837">
    <property type="entry name" value="OS05G0595500 PROTEIN"/>
    <property type="match status" value="1"/>
</dbReference>
<feature type="coiled-coil region" evidence="1">
    <location>
        <begin position="80"/>
        <end position="114"/>
    </location>
</feature>
<gene>
    <name evidence="4" type="ORF">GH714_006173</name>
</gene>
<dbReference type="SUPFAM" id="SSF50729">
    <property type="entry name" value="PH domain-like"/>
    <property type="match status" value="1"/>
</dbReference>
<dbReference type="EMBL" id="JAAGAX010000011">
    <property type="protein sequence ID" value="KAF2297950.1"/>
    <property type="molecule type" value="Genomic_DNA"/>
</dbReference>
<feature type="compositionally biased region" description="Polar residues" evidence="2">
    <location>
        <begin position="16"/>
        <end position="34"/>
    </location>
</feature>
<dbReference type="AlphaFoldDB" id="A0A6A6L926"/>
<dbReference type="PANTHER" id="PTHR34837:SF2">
    <property type="entry name" value="OS05G0595500 PROTEIN"/>
    <property type="match status" value="1"/>
</dbReference>
<name>A0A6A6L926_HEVBR</name>
<dbReference type="InterPro" id="IPR011993">
    <property type="entry name" value="PH-like_dom_sf"/>
</dbReference>
<reference evidence="4 5" key="1">
    <citation type="journal article" date="2020" name="Mol. Plant">
        <title>The Chromosome-Based Rubber Tree Genome Provides New Insights into Spurge Genome Evolution and Rubber Biosynthesis.</title>
        <authorList>
            <person name="Liu J."/>
            <person name="Shi C."/>
            <person name="Shi C.C."/>
            <person name="Li W."/>
            <person name="Zhang Q.J."/>
            <person name="Zhang Y."/>
            <person name="Li K."/>
            <person name="Lu H.F."/>
            <person name="Shi C."/>
            <person name="Zhu S.T."/>
            <person name="Xiao Z.Y."/>
            <person name="Nan H."/>
            <person name="Yue Y."/>
            <person name="Zhu X.G."/>
            <person name="Wu Y."/>
            <person name="Hong X.N."/>
            <person name="Fan G.Y."/>
            <person name="Tong Y."/>
            <person name="Zhang D."/>
            <person name="Mao C.L."/>
            <person name="Liu Y.L."/>
            <person name="Hao S.J."/>
            <person name="Liu W.Q."/>
            <person name="Lv M.Q."/>
            <person name="Zhang H.B."/>
            <person name="Liu Y."/>
            <person name="Hu-Tang G.R."/>
            <person name="Wang J.P."/>
            <person name="Wang J.H."/>
            <person name="Sun Y.H."/>
            <person name="Ni S.B."/>
            <person name="Chen W.B."/>
            <person name="Zhang X.C."/>
            <person name="Jiao Y.N."/>
            <person name="Eichler E.E."/>
            <person name="Li G.H."/>
            <person name="Liu X."/>
            <person name="Gao L.Z."/>
        </authorList>
    </citation>
    <scope>NUCLEOTIDE SEQUENCE [LARGE SCALE GENOMIC DNA]</scope>
    <source>
        <strain evidence="5">cv. GT1</strain>
        <tissue evidence="4">Leaf</tissue>
    </source>
</reference>
<keyword evidence="1" id="KW-0175">Coiled coil</keyword>
<dbReference type="InterPro" id="IPR001849">
    <property type="entry name" value="PH_domain"/>
</dbReference>
<accession>A0A6A6L926</accession>